<name>A0A9P6G9C4_9PLEO</name>
<protein>
    <recommendedName>
        <fullName evidence="3">Translocation protein SEC62</fullName>
    </recommendedName>
</protein>
<evidence type="ECO:0000256" key="4">
    <source>
        <dbReference type="ARBA" id="ARBA00022448"/>
    </source>
</evidence>
<organism evidence="13 14">
    <name type="scientific">Paraphaeosphaeria minitans</name>
    <dbReference type="NCBI Taxonomy" id="565426"/>
    <lineage>
        <taxon>Eukaryota</taxon>
        <taxon>Fungi</taxon>
        <taxon>Dikarya</taxon>
        <taxon>Ascomycota</taxon>
        <taxon>Pezizomycotina</taxon>
        <taxon>Dothideomycetes</taxon>
        <taxon>Pleosporomycetidae</taxon>
        <taxon>Pleosporales</taxon>
        <taxon>Massarineae</taxon>
        <taxon>Didymosphaeriaceae</taxon>
        <taxon>Paraphaeosphaeria</taxon>
    </lineage>
</organism>
<keyword evidence="4" id="KW-0813">Transport</keyword>
<feature type="region of interest" description="Disordered" evidence="11">
    <location>
        <begin position="68"/>
        <end position="100"/>
    </location>
</feature>
<feature type="compositionally biased region" description="Low complexity" evidence="11">
    <location>
        <begin position="11"/>
        <end position="21"/>
    </location>
</feature>
<dbReference type="OrthoDB" id="200187at2759"/>
<sequence>MSSEAPPQPQGAPQSQPQGMPMGPPQPGQQPTPEQIAHMQRQLAIEAEKAGMTVPEYINRLKQQAMAQHQAQLRQQQMQQQQQQQQQQQPIQPGPPQPDAIALANWLKNQDLKPRTVIHDEKRKDMFRVKRAIRTLMSPAYEKACSKNPILPKVNDRVSAENAFKKLPLSLLALRVNKVDPDHAHDGHNHAKAKRVKGLWTVRIEQHQEANDDCYYIWLYEGSQWKQKLYAVGALVGILAVVLFPLWPMQLRLGVWYLSMGMLGLIGLFFAMAIFRLILFIITMFTAAPGLWLYPNLFEDVGFFDSFRPVWAWQETPEDIKNRKHAKKEKKAAKLAAKAAGTPVKPAKGKKAISGTATPQPEAQSEAAAPAPVAAASAPQPTGSEAAPPSGTVSQRPPRATVEEAEDDE</sequence>
<keyword evidence="14" id="KW-1185">Reference proteome</keyword>
<evidence type="ECO:0000313" key="14">
    <source>
        <dbReference type="Proteomes" id="UP000756921"/>
    </source>
</evidence>
<dbReference type="GO" id="GO:0031204">
    <property type="term" value="P:post-translational protein targeting to membrane, translocation"/>
    <property type="evidence" value="ECO:0007669"/>
    <property type="project" value="TreeGrafter"/>
</dbReference>
<proteinExistence type="inferred from homology"/>
<keyword evidence="5 12" id="KW-0812">Transmembrane</keyword>
<dbReference type="PANTHER" id="PTHR12443:SF9">
    <property type="entry name" value="TRANSLOCATION PROTEIN SEC62"/>
    <property type="match status" value="1"/>
</dbReference>
<dbReference type="GO" id="GO:0005789">
    <property type="term" value="C:endoplasmic reticulum membrane"/>
    <property type="evidence" value="ECO:0007669"/>
    <property type="project" value="UniProtKB-SubCell"/>
</dbReference>
<keyword evidence="6" id="KW-0256">Endoplasmic reticulum</keyword>
<reference evidence="13" key="1">
    <citation type="journal article" date="2020" name="Mol. Plant Microbe Interact.">
        <title>Genome Sequence of the Biocontrol Agent Coniothyrium minitans strain Conio (IMI 134523).</title>
        <authorList>
            <person name="Patel D."/>
            <person name="Shittu T.A."/>
            <person name="Baroncelli R."/>
            <person name="Muthumeenakshi S."/>
            <person name="Osborne T.H."/>
            <person name="Janganan T.K."/>
            <person name="Sreenivasaprasad S."/>
        </authorList>
    </citation>
    <scope>NUCLEOTIDE SEQUENCE</scope>
    <source>
        <strain evidence="13">Conio</strain>
    </source>
</reference>
<dbReference type="NCBIfam" id="TIGR00869">
    <property type="entry name" value="sec62"/>
    <property type="match status" value="1"/>
</dbReference>
<feature type="region of interest" description="Disordered" evidence="11">
    <location>
        <begin position="336"/>
        <end position="409"/>
    </location>
</feature>
<evidence type="ECO:0000256" key="5">
    <source>
        <dbReference type="ARBA" id="ARBA00022692"/>
    </source>
</evidence>
<accession>A0A9P6G9C4</accession>
<evidence type="ECO:0000313" key="13">
    <source>
        <dbReference type="EMBL" id="KAF9731011.1"/>
    </source>
</evidence>
<comment type="similarity">
    <text evidence="2">Belongs to the SEC62 family.</text>
</comment>
<evidence type="ECO:0000256" key="2">
    <source>
        <dbReference type="ARBA" id="ARBA00010604"/>
    </source>
</evidence>
<evidence type="ECO:0000256" key="12">
    <source>
        <dbReference type="SAM" id="Phobius"/>
    </source>
</evidence>
<feature type="transmembrane region" description="Helical" evidence="12">
    <location>
        <begin position="229"/>
        <end position="247"/>
    </location>
</feature>
<gene>
    <name evidence="13" type="ORF">PMIN01_10969</name>
</gene>
<dbReference type="PANTHER" id="PTHR12443">
    <property type="entry name" value="TRANSLOCATION PROTEIN SEC62"/>
    <property type="match status" value="1"/>
</dbReference>
<feature type="compositionally biased region" description="Low complexity" evidence="11">
    <location>
        <begin position="357"/>
        <end position="382"/>
    </location>
</feature>
<keyword evidence="9" id="KW-0811">Translocation</keyword>
<feature type="compositionally biased region" description="Pro residues" evidence="11">
    <location>
        <begin position="1"/>
        <end position="10"/>
    </location>
</feature>
<dbReference type="AlphaFoldDB" id="A0A9P6G9C4"/>
<feature type="transmembrane region" description="Helical" evidence="12">
    <location>
        <begin position="253"/>
        <end position="270"/>
    </location>
</feature>
<evidence type="ECO:0000256" key="1">
    <source>
        <dbReference type="ARBA" id="ARBA00004477"/>
    </source>
</evidence>
<evidence type="ECO:0000256" key="6">
    <source>
        <dbReference type="ARBA" id="ARBA00022824"/>
    </source>
</evidence>
<evidence type="ECO:0000256" key="10">
    <source>
        <dbReference type="ARBA" id="ARBA00023136"/>
    </source>
</evidence>
<feature type="compositionally biased region" description="Low complexity" evidence="11">
    <location>
        <begin position="68"/>
        <end position="91"/>
    </location>
</feature>
<dbReference type="EMBL" id="WJXW01000013">
    <property type="protein sequence ID" value="KAF9731011.1"/>
    <property type="molecule type" value="Genomic_DNA"/>
</dbReference>
<dbReference type="InterPro" id="IPR004728">
    <property type="entry name" value="Sec62"/>
</dbReference>
<keyword evidence="8 12" id="KW-1133">Transmembrane helix</keyword>
<evidence type="ECO:0000256" key="8">
    <source>
        <dbReference type="ARBA" id="ARBA00022989"/>
    </source>
</evidence>
<comment type="caution">
    <text evidence="13">The sequence shown here is derived from an EMBL/GenBank/DDBJ whole genome shotgun (WGS) entry which is preliminary data.</text>
</comment>
<evidence type="ECO:0000256" key="11">
    <source>
        <dbReference type="SAM" id="MobiDB-lite"/>
    </source>
</evidence>
<evidence type="ECO:0000256" key="3">
    <source>
        <dbReference type="ARBA" id="ARBA00021257"/>
    </source>
</evidence>
<keyword evidence="7" id="KW-0653">Protein transport</keyword>
<keyword evidence="10 12" id="KW-0472">Membrane</keyword>
<evidence type="ECO:0000256" key="9">
    <source>
        <dbReference type="ARBA" id="ARBA00023010"/>
    </source>
</evidence>
<evidence type="ECO:0000256" key="7">
    <source>
        <dbReference type="ARBA" id="ARBA00022927"/>
    </source>
</evidence>
<dbReference type="Pfam" id="PF03839">
    <property type="entry name" value="Sec62"/>
    <property type="match status" value="1"/>
</dbReference>
<dbReference type="Proteomes" id="UP000756921">
    <property type="component" value="Unassembled WGS sequence"/>
</dbReference>
<feature type="region of interest" description="Disordered" evidence="11">
    <location>
        <begin position="1"/>
        <end position="48"/>
    </location>
</feature>
<comment type="subcellular location">
    <subcellularLocation>
        <location evidence="1">Endoplasmic reticulum membrane</location>
        <topology evidence="1">Multi-pass membrane protein</topology>
    </subcellularLocation>
</comment>
<dbReference type="InterPro" id="IPR011553">
    <property type="entry name" value="Sec62_asco"/>
</dbReference>